<accession>A0A7I8JL02</accession>
<organism evidence="1">
    <name type="scientific">Spirodela intermedia</name>
    <name type="common">Intermediate duckweed</name>
    <dbReference type="NCBI Taxonomy" id="51605"/>
    <lineage>
        <taxon>Eukaryota</taxon>
        <taxon>Viridiplantae</taxon>
        <taxon>Streptophyta</taxon>
        <taxon>Embryophyta</taxon>
        <taxon>Tracheophyta</taxon>
        <taxon>Spermatophyta</taxon>
        <taxon>Magnoliopsida</taxon>
        <taxon>Liliopsida</taxon>
        <taxon>Araceae</taxon>
        <taxon>Lemnoideae</taxon>
        <taxon>Spirodela</taxon>
    </lineage>
</organism>
<dbReference type="Proteomes" id="UP001189122">
    <property type="component" value="Unassembled WGS sequence"/>
</dbReference>
<name>A0A7I8JL02_SPIIN</name>
<reference evidence="1 2" key="1">
    <citation type="submission" date="2019-12" db="EMBL/GenBank/DDBJ databases">
        <authorList>
            <person name="Scholz U."/>
            <person name="Mascher M."/>
            <person name="Fiebig A."/>
        </authorList>
    </citation>
    <scope>NUCLEOTIDE SEQUENCE</scope>
</reference>
<dbReference type="EMBL" id="LR743601">
    <property type="protein sequence ID" value="CAA2631591.1"/>
    <property type="molecule type" value="Genomic_DNA"/>
</dbReference>
<dbReference type="AlphaFoldDB" id="A0A7I8JL02"/>
<dbReference type="EMBL" id="CACRZD030000014">
    <property type="protein sequence ID" value="CAA6670834.1"/>
    <property type="molecule type" value="Genomic_DNA"/>
</dbReference>
<gene>
    <name evidence="1" type="ORF">SI7747_14017239</name>
</gene>
<evidence type="ECO:0000313" key="2">
    <source>
        <dbReference type="Proteomes" id="UP001189122"/>
    </source>
</evidence>
<sequence>MLLAVPTCWVSYWRIWCWKKGASQDGRRPENSAEISAWFRRLFYSST</sequence>
<proteinExistence type="predicted"/>
<evidence type="ECO:0000313" key="1">
    <source>
        <dbReference type="EMBL" id="CAA2631591.1"/>
    </source>
</evidence>
<protein>
    <submittedName>
        <fullName evidence="1">Uncharacterized protein</fullName>
    </submittedName>
</protein>
<keyword evidence="2" id="KW-1185">Reference proteome</keyword>